<name>D3AEF4_9FIRM</name>
<comment type="caution">
    <text evidence="1">The sequence shown here is derived from an EMBL/GenBank/DDBJ whole genome shotgun (WGS) entry which is preliminary data.</text>
</comment>
<evidence type="ECO:0000313" key="1">
    <source>
        <dbReference type="EMBL" id="EFC99804.1"/>
    </source>
</evidence>
<dbReference type="Proteomes" id="UP000004968">
    <property type="component" value="Unassembled WGS sequence"/>
</dbReference>
<dbReference type="HOGENOM" id="CLU_3080659_0_0_9"/>
<gene>
    <name evidence="1" type="ORF">CLOSTHATH_01984</name>
</gene>
<reference evidence="1 2" key="1">
    <citation type="submission" date="2010-01" db="EMBL/GenBank/DDBJ databases">
        <authorList>
            <person name="Weinstock G."/>
            <person name="Sodergren E."/>
            <person name="Clifton S."/>
            <person name="Fulton L."/>
            <person name="Fulton B."/>
            <person name="Courtney L."/>
            <person name="Fronick C."/>
            <person name="Harrison M."/>
            <person name="Strong C."/>
            <person name="Farmer C."/>
            <person name="Delahaunty K."/>
            <person name="Markovic C."/>
            <person name="Hall O."/>
            <person name="Minx P."/>
            <person name="Tomlinson C."/>
            <person name="Mitreva M."/>
            <person name="Nelson J."/>
            <person name="Hou S."/>
            <person name="Wollam A."/>
            <person name="Pepin K.H."/>
            <person name="Johnson M."/>
            <person name="Bhonagiri V."/>
            <person name="Nash W.E."/>
            <person name="Warren W."/>
            <person name="Chinwalla A."/>
            <person name="Mardis E.R."/>
            <person name="Wilson R.K."/>
        </authorList>
    </citation>
    <scope>NUCLEOTIDE SEQUENCE [LARGE SCALE GENOMIC DNA]</scope>
    <source>
        <strain evidence="1 2">DSM 13479</strain>
    </source>
</reference>
<protein>
    <submittedName>
        <fullName evidence="1">Uncharacterized protein</fullName>
    </submittedName>
</protein>
<sequence length="52" mass="5932">MTALHSLCPEAAAYFSHENRTVLFATKSNRQLQKNILMQLLLPGLEVLRFLC</sequence>
<dbReference type="AlphaFoldDB" id="D3AEF4"/>
<organism evidence="1 2">
    <name type="scientific">Hungatella hathewayi DSM 13479</name>
    <dbReference type="NCBI Taxonomy" id="566550"/>
    <lineage>
        <taxon>Bacteria</taxon>
        <taxon>Bacillati</taxon>
        <taxon>Bacillota</taxon>
        <taxon>Clostridia</taxon>
        <taxon>Lachnospirales</taxon>
        <taxon>Lachnospiraceae</taxon>
        <taxon>Hungatella</taxon>
    </lineage>
</organism>
<evidence type="ECO:0000313" key="2">
    <source>
        <dbReference type="Proteomes" id="UP000004968"/>
    </source>
</evidence>
<dbReference type="EMBL" id="ACIO01000150">
    <property type="protein sequence ID" value="EFC99804.1"/>
    <property type="molecule type" value="Genomic_DNA"/>
</dbReference>
<accession>D3AEF4</accession>
<proteinExistence type="predicted"/>